<evidence type="ECO:0000256" key="3">
    <source>
        <dbReference type="ARBA" id="ARBA00022989"/>
    </source>
</evidence>
<keyword evidence="5" id="KW-0808">Transferase</keyword>
<name>A0A652YZ27_NOCGL</name>
<dbReference type="AlphaFoldDB" id="A0A652YZ27"/>
<sequence length="200" mass="21350">MAVTALVFYALFGVLGFGWRSALQYQRTGSTGFRGVTGRLGSLEWIAGTGFVVAIALGVVAPALQLAAVLHPIGVLTTPAVQTMGIALALAGIVGTLYAQNQMGESWRIGVDPTETTDLVRTGVFGLVRNPIFTAMLVFAAGITLLTPNPLALIGFALLLATIELQVRVVEEPYLRDRHSDTYRTYSRTVGRFVPRVGLT</sequence>
<keyword evidence="2" id="KW-0812">Transmembrane</keyword>
<dbReference type="Gene3D" id="1.20.120.1630">
    <property type="match status" value="1"/>
</dbReference>
<keyword evidence="5" id="KW-0489">Methyltransferase</keyword>
<comment type="caution">
    <text evidence="5">The sequence shown here is derived from an EMBL/GenBank/DDBJ whole genome shotgun (WGS) entry which is preliminary data.</text>
</comment>
<organism evidence="5">
    <name type="scientific">Nocardia globerula</name>
    <dbReference type="NCBI Taxonomy" id="1818"/>
    <lineage>
        <taxon>Bacteria</taxon>
        <taxon>Bacillati</taxon>
        <taxon>Actinomycetota</taxon>
        <taxon>Actinomycetes</taxon>
        <taxon>Mycobacteriales</taxon>
        <taxon>Nocardiaceae</taxon>
        <taxon>Nocardia</taxon>
    </lineage>
</organism>
<reference evidence="5" key="1">
    <citation type="submission" date="2019-07" db="EMBL/GenBank/DDBJ databases">
        <title>Genomic Encyclopedia of Type Strains, Phase IV (KMG-IV): sequencing the most valuable type-strain genomes for metagenomic binning, comparative biology and taxonomic classification.</title>
        <authorList>
            <person name="Goeker M."/>
        </authorList>
    </citation>
    <scope>NUCLEOTIDE SEQUENCE</scope>
    <source>
        <strain evidence="5">DSM 44596</strain>
    </source>
</reference>
<evidence type="ECO:0000256" key="4">
    <source>
        <dbReference type="ARBA" id="ARBA00023136"/>
    </source>
</evidence>
<dbReference type="GO" id="GO:0008168">
    <property type="term" value="F:methyltransferase activity"/>
    <property type="evidence" value="ECO:0007669"/>
    <property type="project" value="UniProtKB-KW"/>
</dbReference>
<protein>
    <submittedName>
        <fullName evidence="5">Protein-S-isoprenylcysteine O-methyltransferase Ste14</fullName>
    </submittedName>
</protein>
<keyword evidence="3" id="KW-1133">Transmembrane helix</keyword>
<proteinExistence type="predicted"/>
<comment type="subcellular location">
    <subcellularLocation>
        <location evidence="1">Endomembrane system</location>
        <topology evidence="1">Multi-pass membrane protein</topology>
    </subcellularLocation>
</comment>
<evidence type="ECO:0000256" key="1">
    <source>
        <dbReference type="ARBA" id="ARBA00004127"/>
    </source>
</evidence>
<keyword evidence="4" id="KW-0472">Membrane</keyword>
<dbReference type="EMBL" id="VNIQ01000001">
    <property type="protein sequence ID" value="TYQ08936.1"/>
    <property type="molecule type" value="Genomic_DNA"/>
</dbReference>
<dbReference type="InterPro" id="IPR007318">
    <property type="entry name" value="Phopholipid_MeTrfase"/>
</dbReference>
<dbReference type="PANTHER" id="PTHR12714">
    <property type="entry name" value="PROTEIN-S ISOPRENYLCYSTEINE O-METHYLTRANSFERASE"/>
    <property type="match status" value="1"/>
</dbReference>
<accession>A0A652YZ27</accession>
<dbReference type="Pfam" id="PF04191">
    <property type="entry name" value="PEMT"/>
    <property type="match status" value="1"/>
</dbReference>
<evidence type="ECO:0000256" key="2">
    <source>
        <dbReference type="ARBA" id="ARBA00022692"/>
    </source>
</evidence>
<dbReference type="PANTHER" id="PTHR12714:SF9">
    <property type="entry name" value="PROTEIN-S-ISOPRENYLCYSTEINE O-METHYLTRANSFERASE"/>
    <property type="match status" value="1"/>
</dbReference>
<evidence type="ECO:0000313" key="5">
    <source>
        <dbReference type="EMBL" id="TYQ08936.1"/>
    </source>
</evidence>
<dbReference type="GO" id="GO:0012505">
    <property type="term" value="C:endomembrane system"/>
    <property type="evidence" value="ECO:0007669"/>
    <property type="project" value="UniProtKB-SubCell"/>
</dbReference>
<gene>
    <name evidence="5" type="ORF">FNL38_1011313</name>
</gene>
<dbReference type="GO" id="GO:0032259">
    <property type="term" value="P:methylation"/>
    <property type="evidence" value="ECO:0007669"/>
    <property type="project" value="UniProtKB-KW"/>
</dbReference>